<dbReference type="Pfam" id="PF00059">
    <property type="entry name" value="Lectin_C"/>
    <property type="match status" value="1"/>
</dbReference>
<dbReference type="CDD" id="cd00037">
    <property type="entry name" value="CLECT"/>
    <property type="match status" value="1"/>
</dbReference>
<dbReference type="AlphaFoldDB" id="A0A914DCH3"/>
<dbReference type="InterPro" id="IPR001304">
    <property type="entry name" value="C-type_lectin-like"/>
</dbReference>
<dbReference type="SUPFAM" id="SSF56436">
    <property type="entry name" value="C-type lectin-like"/>
    <property type="match status" value="1"/>
</dbReference>
<dbReference type="PANTHER" id="PTHR22803">
    <property type="entry name" value="MANNOSE, PHOSPHOLIPASE, LECTIN RECEPTOR RELATED"/>
    <property type="match status" value="1"/>
</dbReference>
<reference evidence="5" key="1">
    <citation type="submission" date="2022-11" db="UniProtKB">
        <authorList>
            <consortium name="WormBaseParasite"/>
        </authorList>
    </citation>
    <scope>IDENTIFICATION</scope>
</reference>
<dbReference type="PROSITE" id="PS50041">
    <property type="entry name" value="C_TYPE_LECTIN_2"/>
    <property type="match status" value="1"/>
</dbReference>
<proteinExistence type="predicted"/>
<feature type="signal peptide" evidence="2">
    <location>
        <begin position="1"/>
        <end position="25"/>
    </location>
</feature>
<evidence type="ECO:0000256" key="1">
    <source>
        <dbReference type="SAM" id="MobiDB-lite"/>
    </source>
</evidence>
<name>A0A914DCH3_9BILA</name>
<dbReference type="Gene3D" id="3.10.100.10">
    <property type="entry name" value="Mannose-Binding Protein A, subunit A"/>
    <property type="match status" value="1"/>
</dbReference>
<feature type="domain" description="C-type lectin" evidence="3">
    <location>
        <begin position="127"/>
        <end position="239"/>
    </location>
</feature>
<dbReference type="InterPro" id="IPR050111">
    <property type="entry name" value="C-type_lectin/snaclec_domain"/>
</dbReference>
<accession>A0A914DCH3</accession>
<dbReference type="Proteomes" id="UP000887540">
    <property type="component" value="Unplaced"/>
</dbReference>
<dbReference type="InterPro" id="IPR016186">
    <property type="entry name" value="C-type_lectin-like/link_sf"/>
</dbReference>
<feature type="chain" id="PRO_5037150574" evidence="2">
    <location>
        <begin position="26"/>
        <end position="272"/>
    </location>
</feature>
<organism evidence="4 5">
    <name type="scientific">Acrobeloides nanus</name>
    <dbReference type="NCBI Taxonomy" id="290746"/>
    <lineage>
        <taxon>Eukaryota</taxon>
        <taxon>Metazoa</taxon>
        <taxon>Ecdysozoa</taxon>
        <taxon>Nematoda</taxon>
        <taxon>Chromadorea</taxon>
        <taxon>Rhabditida</taxon>
        <taxon>Tylenchina</taxon>
        <taxon>Cephalobomorpha</taxon>
        <taxon>Cephaloboidea</taxon>
        <taxon>Cephalobidae</taxon>
        <taxon>Acrobeloides</taxon>
    </lineage>
</organism>
<feature type="region of interest" description="Disordered" evidence="1">
    <location>
        <begin position="38"/>
        <end position="76"/>
    </location>
</feature>
<evidence type="ECO:0000313" key="4">
    <source>
        <dbReference type="Proteomes" id="UP000887540"/>
    </source>
</evidence>
<keyword evidence="4" id="KW-1185">Reference proteome</keyword>
<evidence type="ECO:0000259" key="3">
    <source>
        <dbReference type="PROSITE" id="PS50041"/>
    </source>
</evidence>
<dbReference type="SMART" id="SM00034">
    <property type="entry name" value="CLECT"/>
    <property type="match status" value="1"/>
</dbReference>
<keyword evidence="2" id="KW-0732">Signal</keyword>
<sequence length="272" mass="28883">MLSPYGVKCLLHILLTSSMIKSLHSCLATGQGKEILVPSTRSKSTSTTSTTTTSPQTTTSPETTTATSTPLMTTTTSSTPSTIFLFKDRGLAITLGTTSTTTTTTTTSTTTTTTILQCMTGWTFFSFTNKCYKLFTTPVLQSQAETICINNGGHLVSIHSATEDVFVRTVIANFGYYWIGLFSASGCCAAGGSCCVGSYNWLDGTPFDYMGWVPNAPDASGGACVYVINVANHTLGWDNDVAYGLTLCPSFPCPTCTLEMEFVCESNLISVG</sequence>
<evidence type="ECO:0000256" key="2">
    <source>
        <dbReference type="SAM" id="SignalP"/>
    </source>
</evidence>
<dbReference type="WBParaSite" id="ACRNAN_scaffold226.g23059.t1">
    <property type="protein sequence ID" value="ACRNAN_scaffold226.g23059.t1"/>
    <property type="gene ID" value="ACRNAN_scaffold226.g23059"/>
</dbReference>
<protein>
    <submittedName>
        <fullName evidence="5">C-type lectin domain-containing protein</fullName>
    </submittedName>
</protein>
<evidence type="ECO:0000313" key="5">
    <source>
        <dbReference type="WBParaSite" id="ACRNAN_scaffold226.g23059.t1"/>
    </source>
</evidence>
<dbReference type="InterPro" id="IPR016187">
    <property type="entry name" value="CTDL_fold"/>
</dbReference>